<reference evidence="2" key="1">
    <citation type="journal article" date="2019" name="Int. J. Syst. Evol. Microbiol.">
        <title>The Global Catalogue of Microorganisms (GCM) 10K type strain sequencing project: providing services to taxonomists for standard genome sequencing and annotation.</title>
        <authorList>
            <consortium name="The Broad Institute Genomics Platform"/>
            <consortium name="The Broad Institute Genome Sequencing Center for Infectious Disease"/>
            <person name="Wu L."/>
            <person name="Ma J."/>
        </authorList>
    </citation>
    <scope>NUCLEOTIDE SEQUENCE [LARGE SCALE GENOMIC DNA]</scope>
    <source>
        <strain evidence="2">CGMCC 1.12295</strain>
    </source>
</reference>
<organism evidence="1 2">
    <name type="scientific">Siminovitchia sediminis</name>
    <dbReference type="NCBI Taxonomy" id="1274353"/>
    <lineage>
        <taxon>Bacteria</taxon>
        <taxon>Bacillati</taxon>
        <taxon>Bacillota</taxon>
        <taxon>Bacilli</taxon>
        <taxon>Bacillales</taxon>
        <taxon>Bacillaceae</taxon>
        <taxon>Siminovitchia</taxon>
    </lineage>
</organism>
<comment type="caution">
    <text evidence="1">The sequence shown here is derived from an EMBL/GenBank/DDBJ whole genome shotgun (WGS) entry which is preliminary data.</text>
</comment>
<evidence type="ECO:0000313" key="1">
    <source>
        <dbReference type="EMBL" id="MFD1708058.1"/>
    </source>
</evidence>
<dbReference type="RefSeq" id="WP_380774955.1">
    <property type="nucleotide sequence ID" value="NZ_JBHUEO010000056.1"/>
</dbReference>
<keyword evidence="2" id="KW-1185">Reference proteome</keyword>
<protein>
    <submittedName>
        <fullName evidence="1">Uncharacterized protein</fullName>
    </submittedName>
</protein>
<name>A0ABW4KP89_9BACI</name>
<evidence type="ECO:0000313" key="2">
    <source>
        <dbReference type="Proteomes" id="UP001597301"/>
    </source>
</evidence>
<sequence>MIALLCIFLLQNTSKGTSSEEGEAAEKQSEAESIAFVAQFIDADNRAVEVEEGKEITSTSLEFIDNNIEVFINHDKEVSEELVDTSIDYRHLGKDIDKHSGTMYQDQGVILDIQEVNSEGLNKEITIIHLQNPQNQTNYHLLYIGETDLLEDDAIQFIGLPLMNTSFSNVSGGTTKLFMILASDLEKIE</sequence>
<proteinExistence type="predicted"/>
<dbReference type="Proteomes" id="UP001597301">
    <property type="component" value="Unassembled WGS sequence"/>
</dbReference>
<gene>
    <name evidence="1" type="ORF">ACFSCZ_15135</name>
</gene>
<accession>A0ABW4KP89</accession>
<dbReference type="EMBL" id="JBHUEO010000056">
    <property type="protein sequence ID" value="MFD1708058.1"/>
    <property type="molecule type" value="Genomic_DNA"/>
</dbReference>